<dbReference type="GO" id="GO:0031505">
    <property type="term" value="P:fungal-type cell wall organization"/>
    <property type="evidence" value="ECO:0007669"/>
    <property type="project" value="TreeGrafter"/>
</dbReference>
<dbReference type="PANTHER" id="PTHR28019">
    <property type="entry name" value="CELL MEMBRANE PROTEIN YLR413W-RELATED"/>
    <property type="match status" value="1"/>
</dbReference>
<keyword evidence="4" id="KW-1185">Reference proteome</keyword>
<dbReference type="Pfam" id="PF06687">
    <property type="entry name" value="SUR7"/>
    <property type="match status" value="1"/>
</dbReference>
<dbReference type="OrthoDB" id="4480814at2759"/>
<dbReference type="InterPro" id="IPR052413">
    <property type="entry name" value="SUR7_domain"/>
</dbReference>
<gene>
    <name evidence="3" type="primary">pun1_0</name>
    <name evidence="3" type="ORF">Cantr_00430</name>
</gene>
<feature type="compositionally biased region" description="Low complexity" evidence="1">
    <location>
        <begin position="123"/>
        <end position="144"/>
    </location>
</feature>
<dbReference type="EMBL" id="QLNQ01000022">
    <property type="protein sequence ID" value="RCK64437.1"/>
    <property type="molecule type" value="Genomic_DNA"/>
</dbReference>
<feature type="transmembrane region" description="Helical" evidence="2">
    <location>
        <begin position="392"/>
        <end position="416"/>
    </location>
</feature>
<dbReference type="GO" id="GO:0005886">
    <property type="term" value="C:plasma membrane"/>
    <property type="evidence" value="ECO:0007669"/>
    <property type="project" value="InterPro"/>
</dbReference>
<dbReference type="InterPro" id="IPR009571">
    <property type="entry name" value="SUR7/Rim9-like_fungi"/>
</dbReference>
<sequence length="496" mass="53687">MIFKVFRVILIILSLIVAILEIFAITGSYRNETYLTNTYLINFHLDNLNLGALIDYSQLSKRQAVEDQSVQPQVNYFDTAKKRAPRIPSKREAQESGWYYVPGSQNTQSAGESGATTTAAGMATTTVSGGSSSTAGTSAEDSTSIGRWWSQASGSAASDAASSAAGAAAAGGAFTRGSATATIATGSTSGGASPATNVLNTAETSLASQATDGSDTSGGYYTTVAEAVRDLLNNVSPQELGMAQVYSVGYWGYCRGYVESSGNNNKTFDNSHVVYTWCSKAKANFFFNPVTIFKDEMNNTVNGVGIDGQSTYITDLTYTQRSELQVLIDNLNEDDMNLPGNLDKNLQTLHNLTSASFGLLFSVAILSFVSVIIQFFAFCFSPEKCCLSFLNFLFQAAICLLAIVGAGIATGTYQYVRSQVNDNTDTYGIKSFLSTNFNAFIWSAAVASMLVVFFNLLGHCCGLFGHRKHYRTIRHEEEHHHHDHDHHHEKEFTDSD</sequence>
<dbReference type="GO" id="GO:0051285">
    <property type="term" value="C:cell cortex of cell tip"/>
    <property type="evidence" value="ECO:0007669"/>
    <property type="project" value="TreeGrafter"/>
</dbReference>
<evidence type="ECO:0000313" key="4">
    <source>
        <dbReference type="Proteomes" id="UP000253472"/>
    </source>
</evidence>
<keyword evidence="2" id="KW-1133">Transmembrane helix</keyword>
<evidence type="ECO:0000313" key="3">
    <source>
        <dbReference type="EMBL" id="RCK64437.1"/>
    </source>
</evidence>
<keyword evidence="2" id="KW-0812">Transmembrane</keyword>
<feature type="region of interest" description="Disordered" evidence="1">
    <location>
        <begin position="98"/>
        <end position="117"/>
    </location>
</feature>
<dbReference type="AlphaFoldDB" id="A0A367YF86"/>
<name>A0A367YF86_9ASCO</name>
<comment type="caution">
    <text evidence="3">The sequence shown here is derived from an EMBL/GenBank/DDBJ whole genome shotgun (WGS) entry which is preliminary data.</text>
</comment>
<dbReference type="PANTHER" id="PTHR28019:SF2">
    <property type="entry name" value="CELL MEMBRANE PROTEIN YLR413W-RELATED"/>
    <property type="match status" value="1"/>
</dbReference>
<organism evidence="3 4">
    <name type="scientific">Candida viswanathii</name>
    <dbReference type="NCBI Taxonomy" id="5486"/>
    <lineage>
        <taxon>Eukaryota</taxon>
        <taxon>Fungi</taxon>
        <taxon>Dikarya</taxon>
        <taxon>Ascomycota</taxon>
        <taxon>Saccharomycotina</taxon>
        <taxon>Pichiomycetes</taxon>
        <taxon>Debaryomycetaceae</taxon>
        <taxon>Candida/Lodderomyces clade</taxon>
        <taxon>Candida</taxon>
    </lineage>
</organism>
<dbReference type="Proteomes" id="UP000253472">
    <property type="component" value="Unassembled WGS sequence"/>
</dbReference>
<feature type="transmembrane region" description="Helical" evidence="2">
    <location>
        <begin position="440"/>
        <end position="464"/>
    </location>
</feature>
<proteinExistence type="predicted"/>
<reference evidence="3 4" key="1">
    <citation type="submission" date="2018-06" db="EMBL/GenBank/DDBJ databases">
        <title>Whole genome sequencing of Candida tropicalis (genome annotated by CSBL at Korea University).</title>
        <authorList>
            <person name="Ahn J."/>
        </authorList>
    </citation>
    <scope>NUCLEOTIDE SEQUENCE [LARGE SCALE GENOMIC DNA]</scope>
    <source>
        <strain evidence="3 4">ATCC 20962</strain>
    </source>
</reference>
<evidence type="ECO:0000256" key="2">
    <source>
        <dbReference type="SAM" id="Phobius"/>
    </source>
</evidence>
<accession>A0A367YF86</accession>
<evidence type="ECO:0000256" key="1">
    <source>
        <dbReference type="SAM" id="MobiDB-lite"/>
    </source>
</evidence>
<feature type="transmembrane region" description="Helical" evidence="2">
    <location>
        <begin position="357"/>
        <end position="380"/>
    </location>
</feature>
<protein>
    <submittedName>
        <fullName evidence="3">SUR7 family protein pun1</fullName>
    </submittedName>
</protein>
<keyword evidence="2" id="KW-0472">Membrane</keyword>
<feature type="region of interest" description="Disordered" evidence="1">
    <location>
        <begin position="123"/>
        <end position="145"/>
    </location>
</feature>